<keyword evidence="3" id="KW-0804">Transcription</keyword>
<dbReference type="PRINTS" id="PR00032">
    <property type="entry name" value="HTHARAC"/>
</dbReference>
<name>A0ABU5IPU1_9BURK</name>
<dbReference type="InterPro" id="IPR050204">
    <property type="entry name" value="AraC_XylS_family_regulators"/>
</dbReference>
<keyword evidence="6" id="KW-1185">Reference proteome</keyword>
<dbReference type="RefSeq" id="WP_322468219.1">
    <property type="nucleotide sequence ID" value="NZ_JAXOJX010000088.1"/>
</dbReference>
<proteinExistence type="predicted"/>
<evidence type="ECO:0000313" key="5">
    <source>
        <dbReference type="EMBL" id="MDZ5460909.1"/>
    </source>
</evidence>
<dbReference type="PROSITE" id="PS01124">
    <property type="entry name" value="HTH_ARAC_FAMILY_2"/>
    <property type="match status" value="1"/>
</dbReference>
<reference evidence="5 6" key="1">
    <citation type="submission" date="2023-11" db="EMBL/GenBank/DDBJ databases">
        <title>Draft genome of Azohydromonas lata strain H1 (DSM1123), a polyhydroxyalkanoate producer.</title>
        <authorList>
            <person name="Traversa D."/>
            <person name="D'Addabbo P."/>
            <person name="Pazzani C."/>
            <person name="Manzari C."/>
            <person name="Chiara M."/>
            <person name="Scrascia M."/>
        </authorList>
    </citation>
    <scope>NUCLEOTIDE SEQUENCE [LARGE SCALE GENOMIC DNA]</scope>
    <source>
        <strain evidence="5 6">H1</strain>
    </source>
</reference>
<evidence type="ECO:0000313" key="6">
    <source>
        <dbReference type="Proteomes" id="UP001293718"/>
    </source>
</evidence>
<dbReference type="Proteomes" id="UP001293718">
    <property type="component" value="Unassembled WGS sequence"/>
</dbReference>
<dbReference type="Gene3D" id="1.10.10.60">
    <property type="entry name" value="Homeodomain-like"/>
    <property type="match status" value="2"/>
</dbReference>
<dbReference type="SMART" id="SM00342">
    <property type="entry name" value="HTH_ARAC"/>
    <property type="match status" value="1"/>
</dbReference>
<dbReference type="InterPro" id="IPR032783">
    <property type="entry name" value="AraC_lig"/>
</dbReference>
<sequence>MDLLSDLLRQAGLRRRLLNLRRLSPATALRFPCDRSIGLHVVRQGQVYVHAPALDEPLALQAGDIAVMARGCTHIVSTLPMLDAASVEPIECNAEDMDGGVAAPMSAPPSPGATTVISGAWQLWNPPVHPFFAQMPAWFVLRGEASQRFDALSLGLGLLEEELQKRGLGADTVVHALLDVVFTYALRRMVQERGAAETGWSQAVHDPHVGRALALLHADSAQPWTLQALAQRCGVSRTTLAERFRDAMGDTPLNYLRTLRMQQAMRLLTETEQHLEHIALAVGYQDAFSFSKVFKRTVGVAPRDFRRRDAQEQDHPWRFRAAT</sequence>
<evidence type="ECO:0000256" key="2">
    <source>
        <dbReference type="ARBA" id="ARBA00023125"/>
    </source>
</evidence>
<accession>A0ABU5IPU1</accession>
<dbReference type="EMBL" id="JAXOJX010000088">
    <property type="protein sequence ID" value="MDZ5460909.1"/>
    <property type="molecule type" value="Genomic_DNA"/>
</dbReference>
<dbReference type="InterPro" id="IPR018060">
    <property type="entry name" value="HTH_AraC"/>
</dbReference>
<evidence type="ECO:0000259" key="4">
    <source>
        <dbReference type="PROSITE" id="PS01124"/>
    </source>
</evidence>
<dbReference type="SUPFAM" id="SSF46689">
    <property type="entry name" value="Homeodomain-like"/>
    <property type="match status" value="2"/>
</dbReference>
<feature type="domain" description="HTH araC/xylS-type" evidence="4">
    <location>
        <begin position="210"/>
        <end position="308"/>
    </location>
</feature>
<gene>
    <name evidence="5" type="ORF">SM757_30465</name>
</gene>
<dbReference type="PANTHER" id="PTHR46796">
    <property type="entry name" value="HTH-TYPE TRANSCRIPTIONAL ACTIVATOR RHAS-RELATED"/>
    <property type="match status" value="1"/>
</dbReference>
<evidence type="ECO:0000256" key="3">
    <source>
        <dbReference type="ARBA" id="ARBA00023163"/>
    </source>
</evidence>
<evidence type="ECO:0000256" key="1">
    <source>
        <dbReference type="ARBA" id="ARBA00023015"/>
    </source>
</evidence>
<protein>
    <submittedName>
        <fullName evidence="5">AraC family transcriptional regulator</fullName>
    </submittedName>
</protein>
<comment type="caution">
    <text evidence="5">The sequence shown here is derived from an EMBL/GenBank/DDBJ whole genome shotgun (WGS) entry which is preliminary data.</text>
</comment>
<dbReference type="PANTHER" id="PTHR46796:SF7">
    <property type="entry name" value="ARAC FAMILY TRANSCRIPTIONAL REGULATOR"/>
    <property type="match status" value="1"/>
</dbReference>
<dbReference type="Pfam" id="PF12833">
    <property type="entry name" value="HTH_18"/>
    <property type="match status" value="1"/>
</dbReference>
<dbReference type="InterPro" id="IPR020449">
    <property type="entry name" value="Tscrpt_reg_AraC-type_HTH"/>
</dbReference>
<keyword evidence="2" id="KW-0238">DNA-binding</keyword>
<dbReference type="Pfam" id="PF12852">
    <property type="entry name" value="Cupin_6"/>
    <property type="match status" value="1"/>
</dbReference>
<keyword evidence="1" id="KW-0805">Transcription regulation</keyword>
<dbReference type="InterPro" id="IPR009057">
    <property type="entry name" value="Homeodomain-like_sf"/>
</dbReference>
<organism evidence="5 6">
    <name type="scientific">Azohydromonas lata</name>
    <dbReference type="NCBI Taxonomy" id="45677"/>
    <lineage>
        <taxon>Bacteria</taxon>
        <taxon>Pseudomonadati</taxon>
        <taxon>Pseudomonadota</taxon>
        <taxon>Betaproteobacteria</taxon>
        <taxon>Burkholderiales</taxon>
        <taxon>Sphaerotilaceae</taxon>
        <taxon>Azohydromonas</taxon>
    </lineage>
</organism>